<evidence type="ECO:0000256" key="1">
    <source>
        <dbReference type="ARBA" id="ARBA00004651"/>
    </source>
</evidence>
<dbReference type="RefSeq" id="WP_184039329.1">
    <property type="nucleotide sequence ID" value="NZ_JACHHY010000013.1"/>
</dbReference>
<sequence>MSFSSQIYISRWALFKAFFKMGVSGFGGVLPWARLVLVDEKRWLTDREFAERLGLSQVLPGPNIINLAVGFGAQHHGAVGALLAAGGLLSAPLVIVLSLATAYQHLGHHVLVGRALDGVAAAAAGMMLAAGIKLLLALPRQGWRWGVCGVALLGLVAWHWPLWALVLCLGPVGIWLDRRTDLTTRN</sequence>
<dbReference type="PANTHER" id="PTHR43663:SF1">
    <property type="entry name" value="CHROMATE TRANSPORTER"/>
    <property type="match status" value="1"/>
</dbReference>
<evidence type="ECO:0000256" key="2">
    <source>
        <dbReference type="ARBA" id="ARBA00005262"/>
    </source>
</evidence>
<evidence type="ECO:0000256" key="3">
    <source>
        <dbReference type="ARBA" id="ARBA00022475"/>
    </source>
</evidence>
<comment type="similarity">
    <text evidence="2">Belongs to the chromate ion transporter (CHR) (TC 2.A.51) family.</text>
</comment>
<dbReference type="InterPro" id="IPR052518">
    <property type="entry name" value="CHR_Transporter"/>
</dbReference>
<evidence type="ECO:0000313" key="8">
    <source>
        <dbReference type="EMBL" id="MBB5019090.1"/>
    </source>
</evidence>
<organism evidence="8 9">
    <name type="scientific">Chitinivorax tropicus</name>
    <dbReference type="NCBI Taxonomy" id="714531"/>
    <lineage>
        <taxon>Bacteria</taxon>
        <taxon>Pseudomonadati</taxon>
        <taxon>Pseudomonadota</taxon>
        <taxon>Betaproteobacteria</taxon>
        <taxon>Chitinivorax</taxon>
    </lineage>
</organism>
<evidence type="ECO:0000256" key="5">
    <source>
        <dbReference type="ARBA" id="ARBA00022989"/>
    </source>
</evidence>
<keyword evidence="5 7" id="KW-1133">Transmembrane helix</keyword>
<keyword evidence="9" id="KW-1185">Reference proteome</keyword>
<name>A0A840MKZ8_9PROT</name>
<evidence type="ECO:0000256" key="7">
    <source>
        <dbReference type="SAM" id="Phobius"/>
    </source>
</evidence>
<proteinExistence type="inferred from homology"/>
<gene>
    <name evidence="8" type="ORF">HNQ59_002388</name>
</gene>
<dbReference type="PANTHER" id="PTHR43663">
    <property type="entry name" value="CHROMATE TRANSPORT PROTEIN-RELATED"/>
    <property type="match status" value="1"/>
</dbReference>
<reference evidence="8 9" key="1">
    <citation type="submission" date="2020-08" db="EMBL/GenBank/DDBJ databases">
        <title>Genomic Encyclopedia of Type Strains, Phase IV (KMG-IV): sequencing the most valuable type-strain genomes for metagenomic binning, comparative biology and taxonomic classification.</title>
        <authorList>
            <person name="Goeker M."/>
        </authorList>
    </citation>
    <scope>NUCLEOTIDE SEQUENCE [LARGE SCALE GENOMIC DNA]</scope>
    <source>
        <strain evidence="8 9">DSM 27165</strain>
    </source>
</reference>
<dbReference type="EMBL" id="JACHHY010000013">
    <property type="protein sequence ID" value="MBB5019090.1"/>
    <property type="molecule type" value="Genomic_DNA"/>
</dbReference>
<keyword evidence="3" id="KW-1003">Cell membrane</keyword>
<feature type="transmembrane region" description="Helical" evidence="7">
    <location>
        <begin position="12"/>
        <end position="33"/>
    </location>
</feature>
<evidence type="ECO:0000256" key="6">
    <source>
        <dbReference type="ARBA" id="ARBA00023136"/>
    </source>
</evidence>
<feature type="transmembrane region" description="Helical" evidence="7">
    <location>
        <begin position="158"/>
        <end position="176"/>
    </location>
</feature>
<accession>A0A840MKZ8</accession>
<dbReference type="GO" id="GO:0015109">
    <property type="term" value="F:chromate transmembrane transporter activity"/>
    <property type="evidence" value="ECO:0007669"/>
    <property type="project" value="InterPro"/>
</dbReference>
<comment type="caution">
    <text evidence="8">The sequence shown here is derived from an EMBL/GenBank/DDBJ whole genome shotgun (WGS) entry which is preliminary data.</text>
</comment>
<keyword evidence="6 7" id="KW-0472">Membrane</keyword>
<dbReference type="InterPro" id="IPR003370">
    <property type="entry name" value="Chromate_transpt"/>
</dbReference>
<feature type="transmembrane region" description="Helical" evidence="7">
    <location>
        <begin position="81"/>
        <end position="103"/>
    </location>
</feature>
<dbReference type="Proteomes" id="UP000575898">
    <property type="component" value="Unassembled WGS sequence"/>
</dbReference>
<evidence type="ECO:0000256" key="4">
    <source>
        <dbReference type="ARBA" id="ARBA00022692"/>
    </source>
</evidence>
<evidence type="ECO:0000313" key="9">
    <source>
        <dbReference type="Proteomes" id="UP000575898"/>
    </source>
</evidence>
<keyword evidence="4 7" id="KW-0812">Transmembrane</keyword>
<protein>
    <submittedName>
        <fullName evidence="8">Chromate transporter</fullName>
    </submittedName>
</protein>
<dbReference type="Pfam" id="PF02417">
    <property type="entry name" value="Chromate_transp"/>
    <property type="match status" value="1"/>
</dbReference>
<dbReference type="GO" id="GO:0005886">
    <property type="term" value="C:plasma membrane"/>
    <property type="evidence" value="ECO:0007669"/>
    <property type="project" value="UniProtKB-SubCell"/>
</dbReference>
<dbReference type="AlphaFoldDB" id="A0A840MKZ8"/>
<feature type="transmembrane region" description="Helical" evidence="7">
    <location>
        <begin position="115"/>
        <end position="138"/>
    </location>
</feature>
<comment type="subcellular location">
    <subcellularLocation>
        <location evidence="1">Cell membrane</location>
        <topology evidence="1">Multi-pass membrane protein</topology>
    </subcellularLocation>
</comment>